<dbReference type="RefSeq" id="WP_227775713.1">
    <property type="nucleotide sequence ID" value="NZ_BAABKX010000001.1"/>
</dbReference>
<dbReference type="AlphaFoldDB" id="A0AAV3UD50"/>
<dbReference type="EMBL" id="BAABKX010000001">
    <property type="protein sequence ID" value="GAA5043862.1"/>
    <property type="molecule type" value="Genomic_DNA"/>
</dbReference>
<name>A0AAV3UD50_9EURY</name>
<reference evidence="2 3" key="1">
    <citation type="journal article" date="2019" name="Int. J. Syst. Evol. Microbiol.">
        <title>The Global Catalogue of Microorganisms (GCM) 10K type strain sequencing project: providing services to taxonomists for standard genome sequencing and annotation.</title>
        <authorList>
            <consortium name="The Broad Institute Genomics Platform"/>
            <consortium name="The Broad Institute Genome Sequencing Center for Infectious Disease"/>
            <person name="Wu L."/>
            <person name="Ma J."/>
        </authorList>
    </citation>
    <scope>NUCLEOTIDE SEQUENCE [LARGE SCALE GENOMIC DNA]</scope>
    <source>
        <strain evidence="2 3">JCM 17504</strain>
    </source>
</reference>
<gene>
    <name evidence="2" type="ORF">GCM10025751_09280</name>
</gene>
<protein>
    <submittedName>
        <fullName evidence="2">Uncharacterized protein</fullName>
    </submittedName>
</protein>
<organism evidence="2 3">
    <name type="scientific">Haladaptatus pallidirubidus</name>
    <dbReference type="NCBI Taxonomy" id="1008152"/>
    <lineage>
        <taxon>Archaea</taxon>
        <taxon>Methanobacteriati</taxon>
        <taxon>Methanobacteriota</taxon>
        <taxon>Stenosarchaea group</taxon>
        <taxon>Halobacteria</taxon>
        <taxon>Halobacteriales</taxon>
        <taxon>Haladaptataceae</taxon>
        <taxon>Haladaptatus</taxon>
    </lineage>
</organism>
<feature type="compositionally biased region" description="Basic and acidic residues" evidence="1">
    <location>
        <begin position="1"/>
        <end position="10"/>
    </location>
</feature>
<evidence type="ECO:0000256" key="1">
    <source>
        <dbReference type="SAM" id="MobiDB-lite"/>
    </source>
</evidence>
<evidence type="ECO:0000313" key="2">
    <source>
        <dbReference type="EMBL" id="GAA5043862.1"/>
    </source>
</evidence>
<sequence>MQRRSLHDILDEFDQLPEPIPEPAVEHEEFDSEDYTPDATASDETADDIRDVFAALDYLDAQRVAARTIVHRWNDNASTSDGKRAFVPTWGTNLVSPFKVSMLY</sequence>
<proteinExistence type="predicted"/>
<feature type="region of interest" description="Disordered" evidence="1">
    <location>
        <begin position="1"/>
        <end position="46"/>
    </location>
</feature>
<keyword evidence="3" id="KW-1185">Reference proteome</keyword>
<dbReference type="GeneID" id="68611483"/>
<comment type="caution">
    <text evidence="2">The sequence shown here is derived from an EMBL/GenBank/DDBJ whole genome shotgun (WGS) entry which is preliminary data.</text>
</comment>
<accession>A0AAV3UD50</accession>
<dbReference type="Proteomes" id="UP001501729">
    <property type="component" value="Unassembled WGS sequence"/>
</dbReference>
<evidence type="ECO:0000313" key="3">
    <source>
        <dbReference type="Proteomes" id="UP001501729"/>
    </source>
</evidence>